<evidence type="ECO:0000313" key="2">
    <source>
        <dbReference type="EMBL" id="MBW8270033.1"/>
    </source>
</evidence>
<dbReference type="Gene3D" id="3.30.530.20">
    <property type="match status" value="1"/>
</dbReference>
<organism evidence="2 3">
    <name type="scientific">Caldovatus aquaticus</name>
    <dbReference type="NCBI Taxonomy" id="2865671"/>
    <lineage>
        <taxon>Bacteria</taxon>
        <taxon>Pseudomonadati</taxon>
        <taxon>Pseudomonadota</taxon>
        <taxon>Alphaproteobacteria</taxon>
        <taxon>Acetobacterales</taxon>
        <taxon>Roseomonadaceae</taxon>
        <taxon>Caldovatus</taxon>
    </lineage>
</organism>
<dbReference type="SUPFAM" id="SSF55961">
    <property type="entry name" value="Bet v1-like"/>
    <property type="match status" value="1"/>
</dbReference>
<dbReference type="Proteomes" id="UP001519924">
    <property type="component" value="Unassembled WGS sequence"/>
</dbReference>
<evidence type="ECO:0008006" key="4">
    <source>
        <dbReference type="Google" id="ProtNLM"/>
    </source>
</evidence>
<accession>A0ABS7F339</accession>
<evidence type="ECO:0000256" key="1">
    <source>
        <dbReference type="SAM" id="MobiDB-lite"/>
    </source>
</evidence>
<dbReference type="InterPro" id="IPR023393">
    <property type="entry name" value="START-like_dom_sf"/>
</dbReference>
<feature type="region of interest" description="Disordered" evidence="1">
    <location>
        <begin position="156"/>
        <end position="186"/>
    </location>
</feature>
<reference evidence="2 3" key="1">
    <citation type="submission" date="2021-08" db="EMBL/GenBank/DDBJ databases">
        <title>Caldovatus sediminis gen. nov., sp. nov., a moderately thermophilic bacterium isolated from a hot spring.</title>
        <authorList>
            <person name="Hu C.-J."/>
            <person name="Li W.-J."/>
            <person name="Xian W.-D."/>
        </authorList>
    </citation>
    <scope>NUCLEOTIDE SEQUENCE [LARGE SCALE GENOMIC DNA]</scope>
    <source>
        <strain evidence="2 3">SYSU G05006</strain>
    </source>
</reference>
<comment type="caution">
    <text evidence="2">The sequence shown here is derived from an EMBL/GenBank/DDBJ whole genome shotgun (WGS) entry which is preliminary data.</text>
</comment>
<dbReference type="EMBL" id="JAHZUY010000027">
    <property type="protein sequence ID" value="MBW8270033.1"/>
    <property type="molecule type" value="Genomic_DNA"/>
</dbReference>
<evidence type="ECO:0000313" key="3">
    <source>
        <dbReference type="Proteomes" id="UP001519924"/>
    </source>
</evidence>
<feature type="compositionally biased region" description="Low complexity" evidence="1">
    <location>
        <begin position="163"/>
        <end position="177"/>
    </location>
</feature>
<protein>
    <recommendedName>
        <fullName evidence="4">Carbon monoxide dehydrogenase</fullName>
    </recommendedName>
</protein>
<proteinExistence type="predicted"/>
<sequence>MEFAGEFRVPGRPEEVILRFADVERMARCMPGAVVEGRDEEGAWLGAMVVAFGPKRIRFKGKLTAETDPATLSGRLQGRGTADLRAARVGFRVDYTVRADPDAPPERPASIVALRSAAELTGVLADFARTGGVAFANALMEEFSRRAAEEFARDLAPAPPPAEAAAGASATASAAPAQPVPPPAPAQPLQAHRLLWTVVKAKLRALLAWLGLRPQAPPPAPRAE</sequence>
<name>A0ABS7F339_9PROT</name>
<gene>
    <name evidence="2" type="ORF">K1J50_11100</name>
</gene>
<dbReference type="RefSeq" id="WP_220117779.1">
    <property type="nucleotide sequence ID" value="NZ_JAHZUY010000027.1"/>
</dbReference>
<keyword evidence="3" id="KW-1185">Reference proteome</keyword>